<protein>
    <submittedName>
        <fullName evidence="2">Uncharacterized protein</fullName>
    </submittedName>
</protein>
<dbReference type="HOGENOM" id="CLU_1640191_0_0_11"/>
<dbReference type="Proteomes" id="UP000002213">
    <property type="component" value="Chromosome"/>
</dbReference>
<reference evidence="2 3" key="1">
    <citation type="journal article" date="2009" name="Stand. Genomic Sci.">
        <title>Complete genome sequence of Actinosynnema mirum type strain (101).</title>
        <authorList>
            <person name="Land M."/>
            <person name="Lapidus A."/>
            <person name="Mayilraj S."/>
            <person name="Chen F."/>
            <person name="Copeland A."/>
            <person name="Del Rio T.G."/>
            <person name="Nolan M."/>
            <person name="Lucas S."/>
            <person name="Tice H."/>
            <person name="Cheng J.F."/>
            <person name="Chertkov O."/>
            <person name="Bruce D."/>
            <person name="Goodwin L."/>
            <person name="Pitluck S."/>
            <person name="Rohde M."/>
            <person name="Goker M."/>
            <person name="Pati A."/>
            <person name="Ivanova N."/>
            <person name="Mavromatis K."/>
            <person name="Chen A."/>
            <person name="Palaniappan K."/>
            <person name="Hauser L."/>
            <person name="Chang Y.J."/>
            <person name="Jeffries C.C."/>
            <person name="Brettin T."/>
            <person name="Detter J.C."/>
            <person name="Han C."/>
            <person name="Chain P."/>
            <person name="Tindall B.J."/>
            <person name="Bristow J."/>
            <person name="Eisen J.A."/>
            <person name="Markowitz V."/>
            <person name="Hugenholtz P."/>
            <person name="Kyrpides N.C."/>
            <person name="Klenk H.P."/>
        </authorList>
    </citation>
    <scope>NUCLEOTIDE SEQUENCE [LARGE SCALE GENOMIC DNA]</scope>
    <source>
        <strain evidence="3">ATCC 29888 / DSM 43827 / JCM 3225 / NBRC 14064 / NCIMB 13271 / NRRL B-12336 / IMRU 3971 / 101</strain>
    </source>
</reference>
<name>C6WNV2_ACTMD</name>
<dbReference type="EMBL" id="CP001630">
    <property type="protein sequence ID" value="ACU36621.1"/>
    <property type="molecule type" value="Genomic_DNA"/>
</dbReference>
<feature type="chain" id="PRO_5038434309" evidence="1">
    <location>
        <begin position="23"/>
        <end position="161"/>
    </location>
</feature>
<keyword evidence="1" id="KW-0732">Signal</keyword>
<sequence length="161" mass="17678">MKINTKLAVTAVVAALAAGAFWSLLDEVREHEAPLDPAALIEATEVTGFRRVAVTDRNLPADLVSYAIFVGPRTPTAPEVRVADRDDTFTAGATVPEEWRGALEAVSNARLRADCRADVLRFLPGHPSDDQLRSWQVEVSDVRRGRTDVVHVRIACGRERH</sequence>
<evidence type="ECO:0000313" key="3">
    <source>
        <dbReference type="Proteomes" id="UP000002213"/>
    </source>
</evidence>
<accession>C6WNV2</accession>
<dbReference type="AlphaFoldDB" id="C6WNV2"/>
<proteinExistence type="predicted"/>
<organism evidence="2 3">
    <name type="scientific">Actinosynnema mirum (strain ATCC 29888 / DSM 43827 / JCM 3225 / NBRC 14064 / NCIMB 13271 / NRRL B-12336 / IMRU 3971 / 101)</name>
    <dbReference type="NCBI Taxonomy" id="446462"/>
    <lineage>
        <taxon>Bacteria</taxon>
        <taxon>Bacillati</taxon>
        <taxon>Actinomycetota</taxon>
        <taxon>Actinomycetes</taxon>
        <taxon>Pseudonocardiales</taxon>
        <taxon>Pseudonocardiaceae</taxon>
        <taxon>Actinosynnema</taxon>
    </lineage>
</organism>
<dbReference type="KEGG" id="ami:Amir_2686"/>
<feature type="signal peptide" evidence="1">
    <location>
        <begin position="1"/>
        <end position="22"/>
    </location>
</feature>
<keyword evidence="3" id="KW-1185">Reference proteome</keyword>
<evidence type="ECO:0000313" key="2">
    <source>
        <dbReference type="EMBL" id="ACU36621.1"/>
    </source>
</evidence>
<evidence type="ECO:0000256" key="1">
    <source>
        <dbReference type="SAM" id="SignalP"/>
    </source>
</evidence>
<gene>
    <name evidence="2" type="ordered locus">Amir_2686</name>
</gene>
<dbReference type="RefSeq" id="WP_015801510.1">
    <property type="nucleotide sequence ID" value="NC_013093.1"/>
</dbReference>